<reference evidence="3 4" key="1">
    <citation type="journal article" date="2018" name="PLoS Genet.">
        <title>Population sequencing reveals clonal diversity and ancestral inbreeding in the grapevine cultivar Chardonnay.</title>
        <authorList>
            <person name="Roach M.J."/>
            <person name="Johnson D.L."/>
            <person name="Bohlmann J."/>
            <person name="van Vuuren H.J."/>
            <person name="Jones S.J."/>
            <person name="Pretorius I.S."/>
            <person name="Schmidt S.A."/>
            <person name="Borneman A.R."/>
        </authorList>
    </citation>
    <scope>NUCLEOTIDE SEQUENCE [LARGE SCALE GENOMIC DNA]</scope>
    <source>
        <strain evidence="4">cv. Chardonnay</strain>
        <strain evidence="3">I10V1</strain>
        <tissue evidence="3">Leaf</tissue>
    </source>
</reference>
<gene>
    <name evidence="3" type="primary">CYN_3</name>
    <name evidence="2" type="synonym">CYN_0</name>
    <name evidence="3" type="ORF">CK203_050141</name>
    <name evidence="2" type="ORF">CK203_096914</name>
</gene>
<dbReference type="Pfam" id="PF02560">
    <property type="entry name" value="Cyanate_lyase"/>
    <property type="match status" value="1"/>
</dbReference>
<dbReference type="AlphaFoldDB" id="A0A438GZC4"/>
<dbReference type="InterPro" id="IPR008076">
    <property type="entry name" value="Cyanase"/>
</dbReference>
<organism evidence="3 4">
    <name type="scientific">Vitis vinifera</name>
    <name type="common">Grape</name>
    <dbReference type="NCBI Taxonomy" id="29760"/>
    <lineage>
        <taxon>Eukaryota</taxon>
        <taxon>Viridiplantae</taxon>
        <taxon>Streptophyta</taxon>
        <taxon>Embryophyta</taxon>
        <taxon>Tracheophyta</taxon>
        <taxon>Spermatophyta</taxon>
        <taxon>Magnoliopsida</taxon>
        <taxon>eudicotyledons</taxon>
        <taxon>Gunneridae</taxon>
        <taxon>Pentapetalae</taxon>
        <taxon>rosids</taxon>
        <taxon>Vitales</taxon>
        <taxon>Vitaceae</taxon>
        <taxon>Viteae</taxon>
        <taxon>Vitis</taxon>
    </lineage>
</organism>
<dbReference type="PANTHER" id="PTHR34186">
    <property type="entry name" value="CYANATE HYDRATASE"/>
    <property type="match status" value="1"/>
</dbReference>
<name>A0A438GZC4_VITVI</name>
<dbReference type="SUPFAM" id="SSF55234">
    <property type="entry name" value="Cyanase C-terminal domain"/>
    <property type="match status" value="1"/>
</dbReference>
<evidence type="ECO:0000313" key="2">
    <source>
        <dbReference type="EMBL" id="RVW28836.1"/>
    </source>
</evidence>
<dbReference type="Gene3D" id="3.30.1160.10">
    <property type="entry name" value="Cyanate lyase, C-terminal domain"/>
    <property type="match status" value="1"/>
</dbReference>
<proteinExistence type="predicted"/>
<evidence type="ECO:0000313" key="4">
    <source>
        <dbReference type="Proteomes" id="UP000288805"/>
    </source>
</evidence>
<comment type="caution">
    <text evidence="3">The sequence shown here is derived from an EMBL/GenBank/DDBJ whole genome shotgun (WGS) entry which is preliminary data.</text>
</comment>
<dbReference type="InterPro" id="IPR026960">
    <property type="entry name" value="RVT-Znf"/>
</dbReference>
<dbReference type="Proteomes" id="UP000288805">
    <property type="component" value="Unassembled WGS sequence"/>
</dbReference>
<dbReference type="PANTHER" id="PTHR34186:SF2">
    <property type="entry name" value="CYANATE HYDRATASE"/>
    <property type="match status" value="1"/>
</dbReference>
<protein>
    <submittedName>
        <fullName evidence="3">Cyanate hydratase</fullName>
    </submittedName>
</protein>
<feature type="domain" description="Cyanate lyase C-terminal" evidence="1">
    <location>
        <begin position="181"/>
        <end position="247"/>
    </location>
</feature>
<dbReference type="InterPro" id="IPR036581">
    <property type="entry name" value="Cyanate_lyase_C_sf"/>
</dbReference>
<dbReference type="EMBL" id="QGNW01001877">
    <property type="protein sequence ID" value="RVW28836.1"/>
    <property type="molecule type" value="Genomic_DNA"/>
</dbReference>
<dbReference type="SMART" id="SM01116">
    <property type="entry name" value="Cyanate_lyase"/>
    <property type="match status" value="1"/>
</dbReference>
<dbReference type="EMBL" id="QGNW01000315">
    <property type="protein sequence ID" value="RVW77291.1"/>
    <property type="molecule type" value="Genomic_DNA"/>
</dbReference>
<dbReference type="InterPro" id="IPR003712">
    <property type="entry name" value="Cyanate_lyase_C"/>
</dbReference>
<dbReference type="GO" id="GO:0008824">
    <property type="term" value="F:cyanate hydratase activity"/>
    <property type="evidence" value="ECO:0007669"/>
    <property type="project" value="InterPro"/>
</dbReference>
<evidence type="ECO:0000313" key="3">
    <source>
        <dbReference type="EMBL" id="RVW77291.1"/>
    </source>
</evidence>
<sequence>MLAIEALNCLLERAKEGIFLSRVNATSREGKGVRGFGGRAGTWGEKPSVYLGLPSRAPFKAETLRDRVEESTLPSLPICFMSLFNLPRKFSLRSCIRRGGYGVVMVVLWKAISKGWNLFISNTSFEMENERRVSGESCEEGRERQGGVDKLKECMLDKGFDLDQLQRKRWSLANGCYPCESQVESINHILLHCSKVKESWHWLFSLLESFSMSAIDFYCSVDKVKGVDGKDRVVLTFDGKYLPHTEQVSCIFVQLEIVVGIH</sequence>
<evidence type="ECO:0000259" key="1">
    <source>
        <dbReference type="SMART" id="SM01116"/>
    </source>
</evidence>
<accession>A0A438GZC4</accession>
<dbReference type="Pfam" id="PF13966">
    <property type="entry name" value="zf-RVT"/>
    <property type="match status" value="1"/>
</dbReference>